<reference evidence="3 4" key="1">
    <citation type="journal article" date="2024" name="J Genomics">
        <title>Draft genome sequencing and assembly of Favolaschia claudopus CIRM-BRFM 2984 isolated from oak limbs.</title>
        <authorList>
            <person name="Navarro D."/>
            <person name="Drula E."/>
            <person name="Chaduli D."/>
            <person name="Cazenave R."/>
            <person name="Ahrendt S."/>
            <person name="Wang J."/>
            <person name="Lipzen A."/>
            <person name="Daum C."/>
            <person name="Barry K."/>
            <person name="Grigoriev I.V."/>
            <person name="Favel A."/>
            <person name="Rosso M.N."/>
            <person name="Martin F."/>
        </authorList>
    </citation>
    <scope>NUCLEOTIDE SEQUENCE [LARGE SCALE GENOMIC DNA]</scope>
    <source>
        <strain evidence="3 4">CIRM-BRFM 2984</strain>
    </source>
</reference>
<evidence type="ECO:0000256" key="1">
    <source>
        <dbReference type="SAM" id="MobiDB-lite"/>
    </source>
</evidence>
<feature type="compositionally biased region" description="Basic residues" evidence="1">
    <location>
        <begin position="1"/>
        <end position="11"/>
    </location>
</feature>
<dbReference type="Pfam" id="PF14494">
    <property type="entry name" value="DUF4436"/>
    <property type="match status" value="1"/>
</dbReference>
<feature type="transmembrane region" description="Helical" evidence="2">
    <location>
        <begin position="342"/>
        <end position="362"/>
    </location>
</feature>
<keyword evidence="2" id="KW-1133">Transmembrane helix</keyword>
<evidence type="ECO:0000313" key="4">
    <source>
        <dbReference type="Proteomes" id="UP001362999"/>
    </source>
</evidence>
<name>A0AAW0B3V2_9AGAR</name>
<accession>A0AAW0B3V2</accession>
<dbReference type="InterPro" id="IPR027948">
    <property type="entry name" value="DUF4436"/>
</dbReference>
<feature type="transmembrane region" description="Helical" evidence="2">
    <location>
        <begin position="303"/>
        <end position="322"/>
    </location>
</feature>
<keyword evidence="2" id="KW-0812">Transmembrane</keyword>
<evidence type="ECO:0000256" key="2">
    <source>
        <dbReference type="SAM" id="Phobius"/>
    </source>
</evidence>
<keyword evidence="2" id="KW-0472">Membrane</keyword>
<comment type="caution">
    <text evidence="3">The sequence shown here is derived from an EMBL/GenBank/DDBJ whole genome shotgun (WGS) entry which is preliminary data.</text>
</comment>
<dbReference type="EMBL" id="JAWWNJ010000041">
    <property type="protein sequence ID" value="KAK7020333.1"/>
    <property type="molecule type" value="Genomic_DNA"/>
</dbReference>
<gene>
    <name evidence="3" type="ORF">R3P38DRAFT_3358150</name>
</gene>
<evidence type="ECO:0000313" key="3">
    <source>
        <dbReference type="EMBL" id="KAK7020333.1"/>
    </source>
</evidence>
<feature type="transmembrane region" description="Helical" evidence="2">
    <location>
        <begin position="55"/>
        <end position="77"/>
    </location>
</feature>
<organism evidence="3 4">
    <name type="scientific">Favolaschia claudopus</name>
    <dbReference type="NCBI Taxonomy" id="2862362"/>
    <lineage>
        <taxon>Eukaryota</taxon>
        <taxon>Fungi</taxon>
        <taxon>Dikarya</taxon>
        <taxon>Basidiomycota</taxon>
        <taxon>Agaricomycotina</taxon>
        <taxon>Agaricomycetes</taxon>
        <taxon>Agaricomycetidae</taxon>
        <taxon>Agaricales</taxon>
        <taxon>Marasmiineae</taxon>
        <taxon>Mycenaceae</taxon>
        <taxon>Favolaschia</taxon>
    </lineage>
</organism>
<feature type="region of interest" description="Disordered" evidence="1">
    <location>
        <begin position="1"/>
        <end position="43"/>
    </location>
</feature>
<protein>
    <submittedName>
        <fullName evidence="3">Uncharacterized protein</fullName>
    </submittedName>
</protein>
<feature type="transmembrane region" description="Helical" evidence="2">
    <location>
        <begin position="274"/>
        <end position="296"/>
    </location>
</feature>
<keyword evidence="4" id="KW-1185">Reference proteome</keyword>
<dbReference type="Proteomes" id="UP001362999">
    <property type="component" value="Unassembled WGS sequence"/>
</dbReference>
<sequence>MFSFLRTHRSGAKTSSQLESLPLRTRPQNANDRTHRPRTCNSRFRMPADKTTRQVVVSVGLTIIILAASFGITSRLIQSEVNQTIALQDPPPRQISLMAKFLNIDDKAQSITVEWYPSPVSSDSCENEQVVDIFTDPNLFSSTDGTSLNDMKSSAAPTVPIFRFNSSDVCSDAPSSASVFRTTLNLIMGIPNHRSTSGQADKDSIQAYPFDEYFLLILMWARLANTNESVGISFDQSFGTPINFELKLDTHTSVNNAVGLQLLYTVSRSTGVKALVIIIVVANWLVTIAFLWITVASFMWDHAIVAEMFVVPIATLFAFTSVRANLPGAPTGFGAVVDYYGILPNLALITLFSAILLLQVLYRRVLGAANSGANMPVVMEGAPVPTVGENPKRISPAIPQNNCGAACQCSDKPEEGHMDLERVVSKQDQT</sequence>
<dbReference type="AlphaFoldDB" id="A0AAW0B3V2"/>
<proteinExistence type="predicted"/>